<organism evidence="1 2">
    <name type="scientific">Mesoplasma melaleucae</name>
    <dbReference type="NCBI Taxonomy" id="81459"/>
    <lineage>
        <taxon>Bacteria</taxon>
        <taxon>Bacillati</taxon>
        <taxon>Mycoplasmatota</taxon>
        <taxon>Mollicutes</taxon>
        <taxon>Entomoplasmatales</taxon>
        <taxon>Entomoplasmataceae</taxon>
        <taxon>Mesoplasma</taxon>
    </lineage>
</organism>
<dbReference type="EMBL" id="CP024964">
    <property type="protein sequence ID" value="ATZ18045.1"/>
    <property type="molecule type" value="Genomic_DNA"/>
</dbReference>
<name>A0A2K8NW26_9MOLU</name>
<reference evidence="1 2" key="1">
    <citation type="submission" date="2017-11" db="EMBL/GenBank/DDBJ databases">
        <title>Genome sequence of Entomoplasma melaleucae M1 (ATCC 49191).</title>
        <authorList>
            <person name="Lo W.-S."/>
            <person name="Gasparich G.E."/>
            <person name="Kuo C.-H."/>
        </authorList>
    </citation>
    <scope>NUCLEOTIDE SEQUENCE [LARGE SCALE GENOMIC DNA]</scope>
    <source>
        <strain evidence="1 2">M1</strain>
    </source>
</reference>
<evidence type="ECO:0000313" key="2">
    <source>
        <dbReference type="Proteomes" id="UP000231896"/>
    </source>
</evidence>
<keyword evidence="2" id="KW-1185">Reference proteome</keyword>
<accession>A0A2K8NW26</accession>
<gene>
    <name evidence="1" type="ORF">EMELA_v1c05050</name>
</gene>
<protein>
    <submittedName>
        <fullName evidence="1">Uncharacterized protein</fullName>
    </submittedName>
</protein>
<sequence>MNDSILKILYSDGVYPDNHDVVYESINGDIIVLANAEVETVENSLNVDIKSAVKLNEKITR</sequence>
<dbReference type="RefSeq" id="WP_028124122.1">
    <property type="nucleotide sequence ID" value="NZ_CP024964.1"/>
</dbReference>
<dbReference type="AlphaFoldDB" id="A0A2K8NW26"/>
<dbReference type="Proteomes" id="UP000231896">
    <property type="component" value="Chromosome"/>
</dbReference>
<evidence type="ECO:0000313" key="1">
    <source>
        <dbReference type="EMBL" id="ATZ18045.1"/>
    </source>
</evidence>
<proteinExistence type="predicted"/>
<dbReference type="KEGG" id="eml:EMELA_v1c05050"/>